<keyword evidence="3" id="KW-0378">Hydrolase</keyword>
<dbReference type="RefSeq" id="WP_183119968.1">
    <property type="nucleotide sequence ID" value="NZ_JABEQF010000009.1"/>
</dbReference>
<name>A0A7W4JTV0_9PROT</name>
<dbReference type="NCBIfam" id="TIGR01409">
    <property type="entry name" value="TAT_signal_seq"/>
    <property type="match status" value="1"/>
</dbReference>
<dbReference type="InterPro" id="IPR006311">
    <property type="entry name" value="TAT_signal"/>
</dbReference>
<dbReference type="PROSITE" id="PS51318">
    <property type="entry name" value="TAT"/>
    <property type="match status" value="1"/>
</dbReference>
<organism evidence="5 6">
    <name type="scientific">Gluconacetobacter azotocaptans</name>
    <dbReference type="NCBI Taxonomy" id="142834"/>
    <lineage>
        <taxon>Bacteria</taxon>
        <taxon>Pseudomonadati</taxon>
        <taxon>Pseudomonadota</taxon>
        <taxon>Alphaproteobacteria</taxon>
        <taxon>Acetobacterales</taxon>
        <taxon>Acetobacteraceae</taxon>
        <taxon>Gluconacetobacter</taxon>
    </lineage>
</organism>
<dbReference type="AlphaFoldDB" id="A0A7W4JTV0"/>
<evidence type="ECO:0000256" key="2">
    <source>
        <dbReference type="ARBA" id="ARBA00012018"/>
    </source>
</evidence>
<dbReference type="Pfam" id="PF04185">
    <property type="entry name" value="Phosphoesterase"/>
    <property type="match status" value="1"/>
</dbReference>
<dbReference type="EMBL" id="JABEQF010000009">
    <property type="protein sequence ID" value="MBB2190826.1"/>
    <property type="molecule type" value="Genomic_DNA"/>
</dbReference>
<protein>
    <recommendedName>
        <fullName evidence="2">phospholipase C</fullName>
        <ecNumber evidence="2">3.1.4.3</ecNumber>
    </recommendedName>
</protein>
<dbReference type="InterPro" id="IPR008475">
    <property type="entry name" value="PLipase_C_C"/>
</dbReference>
<gene>
    <name evidence="5" type="ORF">HLH34_12785</name>
</gene>
<dbReference type="InterPro" id="IPR017767">
    <property type="entry name" value="PC-PLC"/>
</dbReference>
<evidence type="ECO:0000313" key="6">
    <source>
        <dbReference type="Proteomes" id="UP000555756"/>
    </source>
</evidence>
<dbReference type="InterPro" id="IPR017850">
    <property type="entry name" value="Alkaline_phosphatase_core_sf"/>
</dbReference>
<reference evidence="5 6" key="1">
    <citation type="submission" date="2020-04" db="EMBL/GenBank/DDBJ databases">
        <title>Description of novel Gluconacetobacter.</title>
        <authorList>
            <person name="Sombolestani A."/>
        </authorList>
    </citation>
    <scope>NUCLEOTIDE SEQUENCE [LARGE SCALE GENOMIC DNA]</scope>
    <source>
        <strain evidence="5 6">LMG 21311</strain>
    </source>
</reference>
<comment type="caution">
    <text evidence="5">The sequence shown here is derived from an EMBL/GenBank/DDBJ whole genome shotgun (WGS) entry which is preliminary data.</text>
</comment>
<sequence length="686" mass="75100">MALPSDQGRRQFLKFSAAAAAVASGLVPDNVRRALAIPPRRMTGTLHDVEHVVILMQENRSFDHYFGTLRGVRGYGDPRAVTLPDGSSAFRQPRDGGGAVLPFRFNTEKTSAECLPSLNHDWKGSQADWNNWDVWIRHKTDMTMGYFTRQDIPYYYALADAFTICDAYHASIFGPTNPNRLFLFSGTSGLAVGHDGKQVIENVDDGNWSADMAHDRKDFAPFRWTTYADRLTEHGVSWKIYQEYDNFGDNPLASFAQFRNLDRASHRFANARAIVPGSTAENKDNSEGRFLIEAFERDVASGRLPQVSWIVPPTALSEHPNAPPGYGEFLISRMMDVLVRHPDVWARTVFILNYDENDGFFDHVPAPVPALDPSQGESTVPVTGESFHGVPVGLGPRVPMIVVSPWTKGGWVNSELFDHTSVLRFLERRFGVSEPNITPWRRAVAGDLTSIFDFAQTDRSWPGPLPDTDAYPAATRGSCMLPDRPVVPADQAMPAQEPGQRPARPLPYDLTATAEPGPGSISLTFASAGAAGAVFSLYDGDAAGPRHYTVGARSRLTTHVVAGDAPLRIQGPNGFLREFRMAGAATLPVVAERYEPARDCIVLTVRNPDVAPMDVRIAAADGAAGQQYTIPAGGQIDSVWPIAATDHWYDLSVHLDGRAQPVARLAGHMETGRPSRSDPMIGRAGV</sequence>
<evidence type="ECO:0000313" key="5">
    <source>
        <dbReference type="EMBL" id="MBB2190826.1"/>
    </source>
</evidence>
<evidence type="ECO:0000259" key="4">
    <source>
        <dbReference type="Pfam" id="PF05506"/>
    </source>
</evidence>
<feature type="domain" description="Bacterial phospholipase C C-terminal" evidence="4">
    <location>
        <begin position="588"/>
        <end position="668"/>
    </location>
</feature>
<accession>A0A7W4JTV0</accession>
<evidence type="ECO:0000256" key="3">
    <source>
        <dbReference type="ARBA" id="ARBA00022801"/>
    </source>
</evidence>
<dbReference type="GO" id="GO:0034480">
    <property type="term" value="F:phosphatidylcholine phospholipase C activity"/>
    <property type="evidence" value="ECO:0007669"/>
    <property type="project" value="UniProtKB-EC"/>
</dbReference>
<keyword evidence="6" id="KW-1185">Reference proteome</keyword>
<evidence type="ECO:0000256" key="1">
    <source>
        <dbReference type="ARBA" id="ARBA00009717"/>
    </source>
</evidence>
<feature type="domain" description="Bacterial phospholipase C C-terminal" evidence="4">
    <location>
        <begin position="502"/>
        <end position="580"/>
    </location>
</feature>
<dbReference type="PANTHER" id="PTHR31956:SF1">
    <property type="entry name" value="NON-SPECIFIC PHOSPHOLIPASE C1"/>
    <property type="match status" value="1"/>
</dbReference>
<dbReference type="InterPro" id="IPR019546">
    <property type="entry name" value="TAT_signal_bac_arc"/>
</dbReference>
<dbReference type="Gene3D" id="3.40.720.10">
    <property type="entry name" value="Alkaline Phosphatase, subunit A"/>
    <property type="match status" value="1"/>
</dbReference>
<dbReference type="GO" id="GO:0016042">
    <property type="term" value="P:lipid catabolic process"/>
    <property type="evidence" value="ECO:0007669"/>
    <property type="project" value="InterPro"/>
</dbReference>
<dbReference type="PANTHER" id="PTHR31956">
    <property type="entry name" value="NON-SPECIFIC PHOSPHOLIPASE C4-RELATED"/>
    <property type="match status" value="1"/>
</dbReference>
<dbReference type="InterPro" id="IPR007312">
    <property type="entry name" value="Phosphoesterase"/>
</dbReference>
<dbReference type="EC" id="3.1.4.3" evidence="2"/>
<comment type="similarity">
    <text evidence="1">Belongs to the bacterial phospholipase C family.</text>
</comment>
<dbReference type="NCBIfam" id="TIGR03396">
    <property type="entry name" value="PC_PLC"/>
    <property type="match status" value="1"/>
</dbReference>
<proteinExistence type="inferred from homology"/>
<dbReference type="Pfam" id="PF05506">
    <property type="entry name" value="PLipase_C_C"/>
    <property type="match status" value="2"/>
</dbReference>
<dbReference type="CDD" id="cd16014">
    <property type="entry name" value="PLC"/>
    <property type="match status" value="1"/>
</dbReference>
<dbReference type="Proteomes" id="UP000555756">
    <property type="component" value="Unassembled WGS sequence"/>
</dbReference>